<feature type="domain" description="Tudor" evidence="1">
    <location>
        <begin position="165"/>
        <end position="266"/>
    </location>
</feature>
<evidence type="ECO:0000313" key="2">
    <source>
        <dbReference type="EMBL" id="CAJ0598702.1"/>
    </source>
</evidence>
<evidence type="ECO:0000259" key="1">
    <source>
        <dbReference type="Pfam" id="PF00567"/>
    </source>
</evidence>
<dbReference type="InterPro" id="IPR002999">
    <property type="entry name" value="Tudor"/>
</dbReference>
<feature type="domain" description="Tudor" evidence="1">
    <location>
        <begin position="422"/>
        <end position="538"/>
    </location>
</feature>
<gene>
    <name evidence="2" type="ORF">CYNAS_LOCUS10685</name>
</gene>
<dbReference type="Gene3D" id="2.30.30.140">
    <property type="match status" value="1"/>
</dbReference>
<dbReference type="CDD" id="cd20379">
    <property type="entry name" value="Tudor_dTUD-like"/>
    <property type="match status" value="1"/>
</dbReference>
<dbReference type="AlphaFoldDB" id="A0AA36M6J6"/>
<evidence type="ECO:0000313" key="3">
    <source>
        <dbReference type="Proteomes" id="UP001176961"/>
    </source>
</evidence>
<reference evidence="2" key="1">
    <citation type="submission" date="2023-07" db="EMBL/GenBank/DDBJ databases">
        <authorList>
            <consortium name="CYATHOMIX"/>
        </authorList>
    </citation>
    <scope>NUCLEOTIDE SEQUENCE</scope>
    <source>
        <strain evidence="2">N/A</strain>
    </source>
</reference>
<protein>
    <recommendedName>
        <fullName evidence="1">Tudor domain-containing protein</fullName>
    </recommendedName>
</protein>
<sequence length="618" mass="68417">MTKSENEKMSTSRFMTSEGLMPSTIFDKEDADMDVSEEMEEVRELLYEMIKKNFPMGVSSSHLAQKYHEEYVSKGLGRELPEDWLVQVAEAEEFEAQTRGPLTILFVRLSNTNSFKRPPISHTDVKVLSAGTTPADADLIKLRKDRYPLQHAETLSVTSKALEPKCDVIVVAFESSKDLHIRATADDPVFESLKADMRKFYADNPSDRRVQIYEVLSGGAYALCDAAGNWFRVIAVELPRSGTVKCFFCDVGVFGAYPVVDLRLLPDPGHPIMSHGALAKRVNLALPDHAVGDISDEILRSVLFEKDAVGNLIPVRMQVCFGVRFSYRINHYLSLSVTSFTEVTVDGETLTTADLWLTDGRAVVEVVLMNMPDGRDWSASTNCDGPPATSVLPTSASLPPTVCVFDGDVEIVPMDVSQIPSATFSANALFAAGPADISLRQVSLDPMPDYMYDKLAEECQMPDAQLDGPPRPGAFYAALINDRWERVQCVRASKIDKAAFCVYLIDVGAFHYARADVLRRLNIKTPFRKMLMFKCKIAHIVPIGGQDVWSRESHEAVREFFEAGMGDTVMVTPLPNGHGLWKQMNAPSVPLVTASVSCCGRDLADWLISRCLAMPETC</sequence>
<name>A0AA36M6J6_CYLNA</name>
<dbReference type="Proteomes" id="UP001176961">
    <property type="component" value="Unassembled WGS sequence"/>
</dbReference>
<dbReference type="SUPFAM" id="SSF63748">
    <property type="entry name" value="Tudor/PWWP/MBT"/>
    <property type="match status" value="2"/>
</dbReference>
<accession>A0AA36M6J6</accession>
<organism evidence="2 3">
    <name type="scientific">Cylicocyclus nassatus</name>
    <name type="common">Nematode worm</name>
    <dbReference type="NCBI Taxonomy" id="53992"/>
    <lineage>
        <taxon>Eukaryota</taxon>
        <taxon>Metazoa</taxon>
        <taxon>Ecdysozoa</taxon>
        <taxon>Nematoda</taxon>
        <taxon>Chromadorea</taxon>
        <taxon>Rhabditida</taxon>
        <taxon>Rhabditina</taxon>
        <taxon>Rhabditomorpha</taxon>
        <taxon>Strongyloidea</taxon>
        <taxon>Strongylidae</taxon>
        <taxon>Cylicocyclus</taxon>
    </lineage>
</organism>
<comment type="caution">
    <text evidence="2">The sequence shown here is derived from an EMBL/GenBank/DDBJ whole genome shotgun (WGS) entry which is preliminary data.</text>
</comment>
<proteinExistence type="predicted"/>
<keyword evidence="3" id="KW-1185">Reference proteome</keyword>
<dbReference type="EMBL" id="CATQJL010000223">
    <property type="protein sequence ID" value="CAJ0598702.1"/>
    <property type="molecule type" value="Genomic_DNA"/>
</dbReference>
<dbReference type="Pfam" id="PF00567">
    <property type="entry name" value="TUDOR"/>
    <property type="match status" value="2"/>
</dbReference>